<keyword evidence="2" id="KW-1185">Reference proteome</keyword>
<dbReference type="Proteomes" id="UP000215455">
    <property type="component" value="Unassembled WGS sequence"/>
</dbReference>
<sequence length="73" mass="8083">MTYLYTHFTGPNAGARISVLIYNDVRLLPQTGEGGELTFWQVHRERVQSPIGVSGAAIRLPAKNAFEQAHRSS</sequence>
<comment type="caution">
    <text evidence="1">The sequence shown here is derived from an EMBL/GenBank/DDBJ whole genome shotgun (WGS) entry which is preliminary data.</text>
</comment>
<organism evidence="1 2">
    <name type="scientific">Pseudomonas umsongensis</name>
    <dbReference type="NCBI Taxonomy" id="198618"/>
    <lineage>
        <taxon>Bacteria</taxon>
        <taxon>Pseudomonadati</taxon>
        <taxon>Pseudomonadota</taxon>
        <taxon>Gammaproteobacteria</taxon>
        <taxon>Pseudomonadales</taxon>
        <taxon>Pseudomonadaceae</taxon>
        <taxon>Pseudomonas</taxon>
    </lineage>
</organism>
<dbReference type="EMBL" id="NIWU01000001">
    <property type="protein sequence ID" value="OXR34834.1"/>
    <property type="molecule type" value="Genomic_DNA"/>
</dbReference>
<protein>
    <submittedName>
        <fullName evidence="1">Uncharacterized protein</fullName>
    </submittedName>
</protein>
<name>A0ABX4DZL3_9PSED</name>
<evidence type="ECO:0000313" key="1">
    <source>
        <dbReference type="EMBL" id="OXR34834.1"/>
    </source>
</evidence>
<reference evidence="1 2" key="1">
    <citation type="submission" date="2017-06" db="EMBL/GenBank/DDBJ databases">
        <authorList>
            <person name="Furmanczyk E.M."/>
        </authorList>
    </citation>
    <scope>NUCLEOTIDE SEQUENCE [LARGE SCALE GENOMIC DNA]</scope>
    <source>
        <strain evidence="1 2">DSM 16611</strain>
    </source>
</reference>
<accession>A0ABX4DZL3</accession>
<evidence type="ECO:0000313" key="2">
    <source>
        <dbReference type="Proteomes" id="UP000215455"/>
    </source>
</evidence>
<proteinExistence type="predicted"/>
<gene>
    <name evidence="1" type="ORF">PSUM_02815</name>
</gene>